<organism evidence="7">
    <name type="scientific">Chrysotila carterae</name>
    <name type="common">Marine alga</name>
    <name type="synonym">Syracosphaera carterae</name>
    <dbReference type="NCBI Taxonomy" id="13221"/>
    <lineage>
        <taxon>Eukaryota</taxon>
        <taxon>Haptista</taxon>
        <taxon>Haptophyta</taxon>
        <taxon>Prymnesiophyceae</taxon>
        <taxon>Isochrysidales</taxon>
        <taxon>Isochrysidaceae</taxon>
        <taxon>Chrysotila</taxon>
    </lineage>
</organism>
<evidence type="ECO:0000256" key="5">
    <source>
        <dbReference type="SAM" id="MobiDB-lite"/>
    </source>
</evidence>
<dbReference type="Gene3D" id="3.30.160.60">
    <property type="entry name" value="Classic Zinc Finger"/>
    <property type="match status" value="1"/>
</dbReference>
<dbReference type="GO" id="GO:0000398">
    <property type="term" value="P:mRNA splicing, via spliceosome"/>
    <property type="evidence" value="ECO:0007669"/>
    <property type="project" value="InterPro"/>
</dbReference>
<evidence type="ECO:0000259" key="6">
    <source>
        <dbReference type="SMART" id="SM00451"/>
    </source>
</evidence>
<gene>
    <name evidence="7" type="ORF">PCAR00345_LOCUS23164</name>
</gene>
<reference evidence="7" key="1">
    <citation type="submission" date="2021-01" db="EMBL/GenBank/DDBJ databases">
        <authorList>
            <person name="Corre E."/>
            <person name="Pelletier E."/>
            <person name="Niang G."/>
            <person name="Scheremetjew M."/>
            <person name="Finn R."/>
            <person name="Kale V."/>
            <person name="Holt S."/>
            <person name="Cochrane G."/>
            <person name="Meng A."/>
            <person name="Brown T."/>
            <person name="Cohen L."/>
        </authorList>
    </citation>
    <scope>NUCLEOTIDE SEQUENCE</scope>
    <source>
        <strain evidence="7">CCMP645</strain>
    </source>
</reference>
<evidence type="ECO:0000256" key="2">
    <source>
        <dbReference type="ARBA" id="ARBA00022771"/>
    </source>
</evidence>
<proteinExistence type="predicted"/>
<protein>
    <recommendedName>
        <fullName evidence="6">U1-type domain-containing protein</fullName>
    </recommendedName>
</protein>
<feature type="domain" description="U1-type" evidence="6">
    <location>
        <begin position="112"/>
        <end position="146"/>
    </location>
</feature>
<dbReference type="InterPro" id="IPR036236">
    <property type="entry name" value="Znf_C2H2_sf"/>
</dbReference>
<evidence type="ECO:0000256" key="4">
    <source>
        <dbReference type="ARBA" id="ARBA00023242"/>
    </source>
</evidence>
<evidence type="ECO:0000256" key="1">
    <source>
        <dbReference type="ARBA" id="ARBA00022723"/>
    </source>
</evidence>
<evidence type="ECO:0000256" key="3">
    <source>
        <dbReference type="ARBA" id="ARBA00022833"/>
    </source>
</evidence>
<sequence length="260" mass="29696">MGYPPPKKQRRSCSHLLEFEVQNIVRRSMSKAAKDGNNFRREWDKEAFEKKAKERLEAELALEDEREERRSAPMAVVERAPLQRRTEALHLDKYVNTRQVITGAQAIAGSMSGTYHCKVCDCVLRDSANYLLHINGRKHNRMLGMTMRAERSTVEEVRARLDSYKKPEEQGLSVEEKAEAFLQQFDERVRAQEAAEREEQRQKRREQKEKKAAQAKPPEPFVGVKTEHEAAAQVAAAEPDDEMAACGFSFGSFGGSRKNV</sequence>
<keyword evidence="1" id="KW-0479">Metal-binding</keyword>
<keyword evidence="2" id="KW-0863">Zinc-finger</keyword>
<dbReference type="InterPro" id="IPR003604">
    <property type="entry name" value="Matrin/U1-like-C_Znf_C2H2"/>
</dbReference>
<dbReference type="EMBL" id="HBIZ01036330">
    <property type="protein sequence ID" value="CAE0770552.1"/>
    <property type="molecule type" value="Transcribed_RNA"/>
</dbReference>
<keyword evidence="4" id="KW-0539">Nucleus</keyword>
<dbReference type="InterPro" id="IPR013087">
    <property type="entry name" value="Znf_C2H2_type"/>
</dbReference>
<dbReference type="GO" id="GO:0005681">
    <property type="term" value="C:spliceosomal complex"/>
    <property type="evidence" value="ECO:0007669"/>
    <property type="project" value="InterPro"/>
</dbReference>
<dbReference type="SUPFAM" id="SSF57667">
    <property type="entry name" value="beta-beta-alpha zinc fingers"/>
    <property type="match status" value="1"/>
</dbReference>
<accession>A0A7S4BMD9</accession>
<feature type="compositionally biased region" description="Basic and acidic residues" evidence="5">
    <location>
        <begin position="192"/>
        <end position="212"/>
    </location>
</feature>
<feature type="region of interest" description="Disordered" evidence="5">
    <location>
        <begin position="192"/>
        <end position="240"/>
    </location>
</feature>
<name>A0A7S4BMD9_CHRCT</name>
<dbReference type="PANTHER" id="PTHR45986">
    <property type="entry name" value="ZINC FINGER MATRIN-TYPE PROTEIN 2"/>
    <property type="match status" value="1"/>
</dbReference>
<dbReference type="Pfam" id="PF12874">
    <property type="entry name" value="zf-met"/>
    <property type="match status" value="1"/>
</dbReference>
<dbReference type="GO" id="GO:0008270">
    <property type="term" value="F:zinc ion binding"/>
    <property type="evidence" value="ECO:0007669"/>
    <property type="project" value="UniProtKB-KW"/>
</dbReference>
<dbReference type="InterPro" id="IPR040107">
    <property type="entry name" value="Snu23"/>
</dbReference>
<dbReference type="PANTHER" id="PTHR45986:SF1">
    <property type="entry name" value="ZINC FINGER MATRIN-TYPE PROTEIN 2"/>
    <property type="match status" value="1"/>
</dbReference>
<keyword evidence="3" id="KW-0862">Zinc</keyword>
<dbReference type="SMART" id="SM00451">
    <property type="entry name" value="ZnF_U1"/>
    <property type="match status" value="1"/>
</dbReference>
<dbReference type="GO" id="GO:0003676">
    <property type="term" value="F:nucleic acid binding"/>
    <property type="evidence" value="ECO:0007669"/>
    <property type="project" value="InterPro"/>
</dbReference>
<dbReference type="GO" id="GO:0046540">
    <property type="term" value="C:U4/U6 x U5 tri-snRNP complex"/>
    <property type="evidence" value="ECO:0007669"/>
    <property type="project" value="TreeGrafter"/>
</dbReference>
<evidence type="ECO:0000313" key="7">
    <source>
        <dbReference type="EMBL" id="CAE0770552.1"/>
    </source>
</evidence>
<dbReference type="AlphaFoldDB" id="A0A7S4BMD9"/>